<dbReference type="SUPFAM" id="SSF140566">
    <property type="entry name" value="FlgN-like"/>
    <property type="match status" value="1"/>
</dbReference>
<comment type="similarity">
    <text evidence="2">Belongs to the FlgN family.</text>
</comment>
<dbReference type="Gene3D" id="1.20.58.300">
    <property type="entry name" value="FlgN-like"/>
    <property type="match status" value="1"/>
</dbReference>
<dbReference type="RefSeq" id="WP_110574335.1">
    <property type="nucleotide sequence ID" value="NZ_PIPV01000005.1"/>
</dbReference>
<comment type="function">
    <text evidence="1">Required for the efficient initiation of filament assembly.</text>
</comment>
<keyword evidence="4" id="KW-0175">Coiled coil</keyword>
<evidence type="ECO:0000256" key="2">
    <source>
        <dbReference type="ARBA" id="ARBA00007703"/>
    </source>
</evidence>
<dbReference type="InterPro" id="IPR007809">
    <property type="entry name" value="FlgN-like"/>
</dbReference>
<protein>
    <submittedName>
        <fullName evidence="5">Flagellar biosynthesis protein FlgN</fullName>
    </submittedName>
</protein>
<dbReference type="InterPro" id="IPR036679">
    <property type="entry name" value="FlgN-like_sf"/>
</dbReference>
<dbReference type="EMBL" id="PIPV01000005">
    <property type="protein sequence ID" value="RUO53775.1"/>
    <property type="molecule type" value="Genomic_DNA"/>
</dbReference>
<accession>A0A432XYD3</accession>
<evidence type="ECO:0000256" key="3">
    <source>
        <dbReference type="ARBA" id="ARBA00022795"/>
    </source>
</evidence>
<keyword evidence="3" id="KW-1005">Bacterial flagellum biogenesis</keyword>
<sequence>MTPITEVLEQMAEALQQLQQCQEQELAAIVERKHQSVAELTTLKTNLLDQLSEYDRVLAEHPERQQLTTDEVLSERVAELRATLSDVKRQNDVNERVVTRTLSNIDQLKHEIVRHASQARGDTLTYNAKGKIR</sequence>
<dbReference type="OrthoDB" id="6238922at2"/>
<keyword evidence="5" id="KW-0282">Flagellum</keyword>
<evidence type="ECO:0000256" key="4">
    <source>
        <dbReference type="SAM" id="Coils"/>
    </source>
</evidence>
<reference evidence="6" key="1">
    <citation type="journal article" date="2018" name="Front. Microbiol.">
        <title>Genome-Based Analysis Reveals the Taxonomy and Diversity of the Family Idiomarinaceae.</title>
        <authorList>
            <person name="Liu Y."/>
            <person name="Lai Q."/>
            <person name="Shao Z."/>
        </authorList>
    </citation>
    <scope>NUCLEOTIDE SEQUENCE [LARGE SCALE GENOMIC DNA]</scope>
    <source>
        <strain evidence="6">F23</strain>
    </source>
</reference>
<evidence type="ECO:0000256" key="1">
    <source>
        <dbReference type="ARBA" id="ARBA00002397"/>
    </source>
</evidence>
<evidence type="ECO:0000313" key="5">
    <source>
        <dbReference type="EMBL" id="RUO53775.1"/>
    </source>
</evidence>
<dbReference type="GO" id="GO:0044780">
    <property type="term" value="P:bacterial-type flagellum assembly"/>
    <property type="evidence" value="ECO:0007669"/>
    <property type="project" value="InterPro"/>
</dbReference>
<evidence type="ECO:0000313" key="6">
    <source>
        <dbReference type="Proteomes" id="UP000287330"/>
    </source>
</evidence>
<feature type="coiled-coil region" evidence="4">
    <location>
        <begin position="4"/>
        <end position="32"/>
    </location>
</feature>
<dbReference type="Pfam" id="PF05130">
    <property type="entry name" value="FlgN"/>
    <property type="match status" value="1"/>
</dbReference>
<keyword evidence="6" id="KW-1185">Reference proteome</keyword>
<organism evidence="5 6">
    <name type="scientific">Idiomarina fontislapidosi</name>
    <dbReference type="NCBI Taxonomy" id="263723"/>
    <lineage>
        <taxon>Bacteria</taxon>
        <taxon>Pseudomonadati</taxon>
        <taxon>Pseudomonadota</taxon>
        <taxon>Gammaproteobacteria</taxon>
        <taxon>Alteromonadales</taxon>
        <taxon>Idiomarinaceae</taxon>
        <taxon>Idiomarina</taxon>
    </lineage>
</organism>
<keyword evidence="5" id="KW-0969">Cilium</keyword>
<proteinExistence type="inferred from homology"/>
<keyword evidence="5" id="KW-0966">Cell projection</keyword>
<name>A0A432XYD3_9GAMM</name>
<comment type="caution">
    <text evidence="5">The sequence shown here is derived from an EMBL/GenBank/DDBJ whole genome shotgun (WGS) entry which is preliminary data.</text>
</comment>
<dbReference type="AlphaFoldDB" id="A0A432XYD3"/>
<dbReference type="Proteomes" id="UP000287330">
    <property type="component" value="Unassembled WGS sequence"/>
</dbReference>
<gene>
    <name evidence="5" type="ORF">CWE25_07755</name>
</gene>